<dbReference type="InterPro" id="IPR051533">
    <property type="entry name" value="WaaL-like"/>
</dbReference>
<accession>A0A2H0UZI7</accession>
<protein>
    <recommendedName>
        <fullName evidence="7">O-antigen ligase-related domain-containing protein</fullName>
    </recommendedName>
</protein>
<feature type="transmembrane region" description="Helical" evidence="6">
    <location>
        <begin position="132"/>
        <end position="150"/>
    </location>
</feature>
<dbReference type="InterPro" id="IPR019734">
    <property type="entry name" value="TPR_rpt"/>
</dbReference>
<reference evidence="9" key="1">
    <citation type="submission" date="2017-09" db="EMBL/GenBank/DDBJ databases">
        <title>Depth-based differentiation of microbial function through sediment-hosted aquifers and enrichment of novel symbionts in the deep terrestrial subsurface.</title>
        <authorList>
            <person name="Probst A.J."/>
            <person name="Ladd B."/>
            <person name="Jarett J.K."/>
            <person name="Geller-Mcgrath D.E."/>
            <person name="Sieber C.M.K."/>
            <person name="Emerson J.B."/>
            <person name="Anantharaman K."/>
            <person name="Thomas B.C."/>
            <person name="Malmstrom R."/>
            <person name="Stieglmeier M."/>
            <person name="Klingl A."/>
            <person name="Woyke T."/>
            <person name="Ryan C.M."/>
            <person name="Banfield J.F."/>
        </authorList>
    </citation>
    <scope>NUCLEOTIDE SEQUENCE [LARGE SCALE GENOMIC DNA]</scope>
</reference>
<dbReference type="PANTHER" id="PTHR37422">
    <property type="entry name" value="TEICHURONIC ACID BIOSYNTHESIS PROTEIN TUAE"/>
    <property type="match status" value="1"/>
</dbReference>
<feature type="transmembrane region" description="Helical" evidence="6">
    <location>
        <begin position="70"/>
        <end position="89"/>
    </location>
</feature>
<feature type="transmembrane region" description="Helical" evidence="6">
    <location>
        <begin position="403"/>
        <end position="418"/>
    </location>
</feature>
<evidence type="ECO:0000259" key="7">
    <source>
        <dbReference type="Pfam" id="PF04932"/>
    </source>
</evidence>
<organism evidence="8 9">
    <name type="scientific">bacterium (Candidatus Gribaldobacteria) CG10_big_fil_rev_8_21_14_0_10_41_12</name>
    <dbReference type="NCBI Taxonomy" id="2014277"/>
    <lineage>
        <taxon>Bacteria</taxon>
        <taxon>Candidatus Gribaldobacteria</taxon>
    </lineage>
</organism>
<feature type="transmembrane region" description="Helical" evidence="6">
    <location>
        <begin position="228"/>
        <end position="244"/>
    </location>
</feature>
<evidence type="ECO:0000256" key="5">
    <source>
        <dbReference type="SAM" id="MobiDB-lite"/>
    </source>
</evidence>
<feature type="transmembrane region" description="Helical" evidence="6">
    <location>
        <begin position="162"/>
        <end position="182"/>
    </location>
</feature>
<evidence type="ECO:0000256" key="4">
    <source>
        <dbReference type="ARBA" id="ARBA00023136"/>
    </source>
</evidence>
<comment type="caution">
    <text evidence="8">The sequence shown here is derived from an EMBL/GenBank/DDBJ whole genome shotgun (WGS) entry which is preliminary data.</text>
</comment>
<feature type="transmembrane region" description="Helical" evidence="6">
    <location>
        <begin position="250"/>
        <end position="267"/>
    </location>
</feature>
<name>A0A2H0UZI7_9BACT</name>
<feature type="transmembrane region" description="Helical" evidence="6">
    <location>
        <begin position="463"/>
        <end position="481"/>
    </location>
</feature>
<feature type="transmembrane region" description="Helical" evidence="6">
    <location>
        <begin position="101"/>
        <end position="120"/>
    </location>
</feature>
<keyword evidence="4 6" id="KW-0472">Membrane</keyword>
<feature type="transmembrane region" description="Helical" evidence="6">
    <location>
        <begin position="424"/>
        <end position="443"/>
    </location>
</feature>
<evidence type="ECO:0000256" key="2">
    <source>
        <dbReference type="ARBA" id="ARBA00022692"/>
    </source>
</evidence>
<evidence type="ECO:0000256" key="3">
    <source>
        <dbReference type="ARBA" id="ARBA00022989"/>
    </source>
</evidence>
<dbReference type="GO" id="GO:0016020">
    <property type="term" value="C:membrane"/>
    <property type="evidence" value="ECO:0007669"/>
    <property type="project" value="UniProtKB-SubCell"/>
</dbReference>
<keyword evidence="2 6" id="KW-0812">Transmembrane</keyword>
<sequence length="729" mass="82700">MGKKSRNKKEVKLTRQAGPPATLRKRACSRSDAGGERFWLWLVYLSVGAAFLTPFILSGKFYFPFVGPKGLFLMGCCQAAFFAWLVLAISCKKYRPRWEKVLVVFGVFILALALSAIFGADPSRSFWSKFERMTGLVMWLHLLGFFWALIFTFQQKEIWRKFFIFSVAIGAIISLMALLEQAGVKAFDFSQRGGSTLGNTSFLGSYLLFNVFWAAYLFFVSTKWRERIIFLSTIVLAILAIYFSHSRAGVLASFGGLALTGLLYLAFKISSKKARLLGKLVLIMASAVVLAAVILLYIPHNPVYDKFVSMATKSRPVNWQIAWQGFLEKPIFGWGSENYYLVFPKYFNPCLYTPACGSEVWFDRTHNIILDTLVANGLVGFLAYLGLLITTVWSLARARKKDFWLFAVFTSLIVGYFMQNLTVFDMPVSLLMFVFVLGFAGFVNLKEKETVISPSAKNNKKAWPFVITAIAFLVCFVWFVIQPSKADYYTLKAISAQDIDSRIALAQKTLDASPAGKYQIRDFFGERFLLDIQQNYDKIREQAGSKQAVKRLLDFTTQMLQKTITESPSDYSAALRLAQAYNMYTVFDYSKLDLAVQYSEQLLQLSPNNQQSYWVLSQTRLYQGKTDEALALAKQAITLEPQWFQSWEIAIQIAQQAGKNEEVQQMAGDALALVLPDIDKNPDYLNYYQAAVSFYQTLGLNEKAKEIAQRAVDHNPVEWAEEFKDILTK</sequence>
<dbReference type="SUPFAM" id="SSF48452">
    <property type="entry name" value="TPR-like"/>
    <property type="match status" value="1"/>
</dbReference>
<dbReference type="PANTHER" id="PTHR37422:SF23">
    <property type="entry name" value="TEICHURONIC ACID BIOSYNTHESIS PROTEIN TUAE"/>
    <property type="match status" value="1"/>
</dbReference>
<dbReference type="AlphaFoldDB" id="A0A2H0UZI7"/>
<dbReference type="EMBL" id="PFAV01000032">
    <property type="protein sequence ID" value="PIR91510.1"/>
    <property type="molecule type" value="Genomic_DNA"/>
</dbReference>
<feature type="transmembrane region" description="Helical" evidence="6">
    <location>
        <begin position="38"/>
        <end position="58"/>
    </location>
</feature>
<proteinExistence type="predicted"/>
<gene>
    <name evidence="8" type="ORF">COU03_01890</name>
</gene>
<feature type="region of interest" description="Disordered" evidence="5">
    <location>
        <begin position="1"/>
        <end position="22"/>
    </location>
</feature>
<keyword evidence="3 6" id="KW-1133">Transmembrane helix</keyword>
<dbReference type="Pfam" id="PF04932">
    <property type="entry name" value="Wzy_C"/>
    <property type="match status" value="1"/>
</dbReference>
<feature type="transmembrane region" description="Helical" evidence="6">
    <location>
        <begin position="202"/>
        <end position="221"/>
    </location>
</feature>
<dbReference type="Proteomes" id="UP000228906">
    <property type="component" value="Unassembled WGS sequence"/>
</dbReference>
<evidence type="ECO:0000313" key="8">
    <source>
        <dbReference type="EMBL" id="PIR91510.1"/>
    </source>
</evidence>
<feature type="domain" description="O-antigen ligase-related" evidence="7">
    <location>
        <begin position="234"/>
        <end position="385"/>
    </location>
</feature>
<evidence type="ECO:0000256" key="1">
    <source>
        <dbReference type="ARBA" id="ARBA00004141"/>
    </source>
</evidence>
<evidence type="ECO:0000313" key="9">
    <source>
        <dbReference type="Proteomes" id="UP000228906"/>
    </source>
</evidence>
<evidence type="ECO:0000256" key="6">
    <source>
        <dbReference type="SAM" id="Phobius"/>
    </source>
</evidence>
<dbReference type="Pfam" id="PF13181">
    <property type="entry name" value="TPR_8"/>
    <property type="match status" value="1"/>
</dbReference>
<feature type="transmembrane region" description="Helical" evidence="6">
    <location>
        <begin position="279"/>
        <end position="298"/>
    </location>
</feature>
<dbReference type="InterPro" id="IPR007016">
    <property type="entry name" value="O-antigen_ligase-rel_domated"/>
</dbReference>
<feature type="transmembrane region" description="Helical" evidence="6">
    <location>
        <begin position="373"/>
        <end position="396"/>
    </location>
</feature>
<dbReference type="InterPro" id="IPR011990">
    <property type="entry name" value="TPR-like_helical_dom_sf"/>
</dbReference>
<dbReference type="Gene3D" id="1.25.40.10">
    <property type="entry name" value="Tetratricopeptide repeat domain"/>
    <property type="match status" value="1"/>
</dbReference>
<comment type="subcellular location">
    <subcellularLocation>
        <location evidence="1">Membrane</location>
        <topology evidence="1">Multi-pass membrane protein</topology>
    </subcellularLocation>
</comment>